<proteinExistence type="predicted"/>
<gene>
    <name evidence="1" type="ORF">SAMN05428953_12855</name>
</gene>
<sequence>MSFFRKPRYAAACISLNGMDLPWRRLPADAPLAPAFH</sequence>
<keyword evidence="2" id="KW-1185">Reference proteome</keyword>
<organism evidence="1 2">
    <name type="scientific">Mesorhizobium muleiense</name>
    <dbReference type="NCBI Taxonomy" id="1004279"/>
    <lineage>
        <taxon>Bacteria</taxon>
        <taxon>Pseudomonadati</taxon>
        <taxon>Pseudomonadota</taxon>
        <taxon>Alphaproteobacteria</taxon>
        <taxon>Hyphomicrobiales</taxon>
        <taxon>Phyllobacteriaceae</taxon>
        <taxon>Mesorhizobium</taxon>
    </lineage>
</organism>
<protein>
    <submittedName>
        <fullName evidence="1">Uncharacterized protein</fullName>
    </submittedName>
</protein>
<name>A0A1G9HVS9_9HYPH</name>
<reference evidence="2" key="1">
    <citation type="submission" date="2016-10" db="EMBL/GenBank/DDBJ databases">
        <authorList>
            <person name="Varghese N."/>
            <person name="Submissions S."/>
        </authorList>
    </citation>
    <scope>NUCLEOTIDE SEQUENCE [LARGE SCALE GENOMIC DNA]</scope>
    <source>
        <strain evidence="2">CGMCC 1.11022</strain>
    </source>
</reference>
<evidence type="ECO:0000313" key="2">
    <source>
        <dbReference type="Proteomes" id="UP000198894"/>
    </source>
</evidence>
<accession>A0A1G9HVS9</accession>
<dbReference type="Proteomes" id="UP000198894">
    <property type="component" value="Unassembled WGS sequence"/>
</dbReference>
<dbReference type="EMBL" id="FNEE01000028">
    <property type="protein sequence ID" value="SDL16683.1"/>
    <property type="molecule type" value="Genomic_DNA"/>
</dbReference>
<evidence type="ECO:0000313" key="1">
    <source>
        <dbReference type="EMBL" id="SDL16683.1"/>
    </source>
</evidence>
<dbReference type="AlphaFoldDB" id="A0A1G9HVS9"/>